<evidence type="ECO:0000313" key="3">
    <source>
        <dbReference type="Proteomes" id="UP000072189"/>
    </source>
</evidence>
<dbReference type="PANTHER" id="PTHR47472:SF1">
    <property type="entry name" value="DUF1446-DOMAIN-CONTAINING PROTEIN"/>
    <property type="match status" value="1"/>
</dbReference>
<dbReference type="Pfam" id="PF07287">
    <property type="entry name" value="AtuA"/>
    <property type="match status" value="1"/>
</dbReference>
<protein>
    <recommendedName>
        <fullName evidence="1">Acyclic terpene utilisation N-terminal domain-containing protein</fullName>
    </recommendedName>
</protein>
<dbReference type="AlphaFoldDB" id="A0A147F9K4"/>
<evidence type="ECO:0000259" key="1">
    <source>
        <dbReference type="Pfam" id="PF07287"/>
    </source>
</evidence>
<gene>
    <name evidence="2" type="ORF">RSA3_05470</name>
</gene>
<proteinExistence type="predicted"/>
<dbReference type="Proteomes" id="UP000072189">
    <property type="component" value="Unassembled WGS sequence"/>
</dbReference>
<accession>A0A147F9K4</accession>
<organism evidence="2 3">
    <name type="scientific">Microbacterium testaceum</name>
    <name type="common">Aureobacterium testaceum</name>
    <name type="synonym">Brevibacterium testaceum</name>
    <dbReference type="NCBI Taxonomy" id="2033"/>
    <lineage>
        <taxon>Bacteria</taxon>
        <taxon>Bacillati</taxon>
        <taxon>Actinomycetota</taxon>
        <taxon>Actinomycetes</taxon>
        <taxon>Micrococcales</taxon>
        <taxon>Microbacteriaceae</taxon>
        <taxon>Microbacterium</taxon>
    </lineage>
</organism>
<name>A0A147F9K4_MICTE</name>
<sequence>MAGGGPTVSTFRIGAGSGFAGDRFEPAEILAEHGDLDALVFECLAERTIGLAQQRAASSAGAGFDRLFLDRLTGVLPHLASRTRVLTNAGAADPVGLARAVVDLLAAHPRGAGRRVAAVIGDDVTARVPSDARITGTDLTIGDLGDRLVSANAYIGAGAAMRALENGADVVITGRMGDAALFAAPIAVHHGWDDASPDEMAAPTLVGHLLECAGQLTGGYFADGDRKVVPGLATLGFPYADVAADGVAEFGKADGTGGLISRATVLEQLLYEIDDPGRYKTPDATLDLGDVRIDEVGPDRVRVSAASAQGRPEQLKVSVGVRDGFLAVGSIAYAGRGARERAELALRIVRERWDEVHGRDPGEVRADLQGYNSLRPWHEPHGEPAEVRARLSLRTFDRVAAALLHREVEALYTNGPAGGGGADLSLKETVGIVSTFIDRDRVEPRVEMVS</sequence>
<dbReference type="PATRIC" id="fig|2033.7.peg.1691"/>
<feature type="domain" description="Acyclic terpene utilisation N-terminal" evidence="1">
    <location>
        <begin position="12"/>
        <end position="448"/>
    </location>
</feature>
<reference evidence="2 3" key="1">
    <citation type="journal article" date="2016" name="Front. Microbiol.">
        <title>Genomic Resource of Rice Seed Associated Bacteria.</title>
        <authorList>
            <person name="Midha S."/>
            <person name="Bansal K."/>
            <person name="Sharma S."/>
            <person name="Kumar N."/>
            <person name="Patil P.P."/>
            <person name="Chaudhry V."/>
            <person name="Patil P.B."/>
        </authorList>
    </citation>
    <scope>NUCLEOTIDE SEQUENCE [LARGE SCALE GENOMIC DNA]</scope>
    <source>
        <strain evidence="2 3">RSA3</strain>
    </source>
</reference>
<evidence type="ECO:0000313" key="2">
    <source>
        <dbReference type="EMBL" id="KTS13266.1"/>
    </source>
</evidence>
<dbReference type="PANTHER" id="PTHR47472">
    <property type="entry name" value="PROPIONYL-COA CARBOXYLASE"/>
    <property type="match status" value="1"/>
</dbReference>
<dbReference type="EMBL" id="LDRV01000030">
    <property type="protein sequence ID" value="KTS13266.1"/>
    <property type="molecule type" value="Genomic_DNA"/>
</dbReference>
<comment type="caution">
    <text evidence="2">The sequence shown here is derived from an EMBL/GenBank/DDBJ whole genome shotgun (WGS) entry which is preliminary data.</text>
</comment>
<dbReference type="InterPro" id="IPR010839">
    <property type="entry name" value="AtuA_N"/>
</dbReference>